<name>A0AAU8IH02_9BACL</name>
<protein>
    <submittedName>
        <fullName evidence="2">Phospholipase D-like domain-containing protein</fullName>
    </submittedName>
</protein>
<gene>
    <name evidence="2" type="ORF">ABNN70_04880</name>
</gene>
<dbReference type="InterPro" id="IPR001736">
    <property type="entry name" value="PLipase_D/transphosphatidylase"/>
</dbReference>
<dbReference type="Gene3D" id="3.30.870.10">
    <property type="entry name" value="Endonuclease Chain A"/>
    <property type="match status" value="2"/>
</dbReference>
<dbReference type="AlphaFoldDB" id="A0AAU8IH02"/>
<feature type="domain" description="PLD phosphodiesterase" evidence="1">
    <location>
        <begin position="143"/>
        <end position="170"/>
    </location>
</feature>
<dbReference type="SMART" id="SM00155">
    <property type="entry name" value="PLDc"/>
    <property type="match status" value="2"/>
</dbReference>
<proteinExistence type="predicted"/>
<organism evidence="2">
    <name type="scientific">Sporolactobacillus sp. Y61</name>
    <dbReference type="NCBI Taxonomy" id="3160863"/>
    <lineage>
        <taxon>Bacteria</taxon>
        <taxon>Bacillati</taxon>
        <taxon>Bacillota</taxon>
        <taxon>Bacilli</taxon>
        <taxon>Bacillales</taxon>
        <taxon>Sporolactobacillaceae</taxon>
        <taxon>Sporolactobacillus</taxon>
    </lineage>
</organism>
<evidence type="ECO:0000313" key="2">
    <source>
        <dbReference type="EMBL" id="XCJ17815.1"/>
    </source>
</evidence>
<accession>A0AAU8IH02</accession>
<dbReference type="InterPro" id="IPR025202">
    <property type="entry name" value="PLD-like_dom"/>
</dbReference>
<evidence type="ECO:0000259" key="1">
    <source>
        <dbReference type="PROSITE" id="PS50035"/>
    </source>
</evidence>
<dbReference type="EMBL" id="CP159510">
    <property type="protein sequence ID" value="XCJ17815.1"/>
    <property type="molecule type" value="Genomic_DNA"/>
</dbReference>
<dbReference type="RefSeq" id="WP_353948915.1">
    <property type="nucleotide sequence ID" value="NZ_CP159510.1"/>
</dbReference>
<dbReference type="GO" id="GO:0030572">
    <property type="term" value="F:phosphatidyltransferase activity"/>
    <property type="evidence" value="ECO:0007669"/>
    <property type="project" value="UniProtKB-ARBA"/>
</dbReference>
<dbReference type="SUPFAM" id="SSF56024">
    <property type="entry name" value="Phospholipase D/nuclease"/>
    <property type="match status" value="2"/>
</dbReference>
<dbReference type="CDD" id="cd09110">
    <property type="entry name" value="PLDc_CLS_1"/>
    <property type="match status" value="1"/>
</dbReference>
<dbReference type="PROSITE" id="PS50035">
    <property type="entry name" value="PLD"/>
    <property type="match status" value="2"/>
</dbReference>
<reference evidence="2" key="1">
    <citation type="submission" date="2024-06" db="EMBL/GenBank/DDBJ databases">
        <authorList>
            <person name="Fan A."/>
            <person name="Zhang F.Y."/>
            <person name="Zhang L."/>
        </authorList>
    </citation>
    <scope>NUCLEOTIDE SEQUENCE</scope>
    <source>
        <strain evidence="2">Y61</strain>
    </source>
</reference>
<dbReference type="CDD" id="cd09112">
    <property type="entry name" value="PLDc_CLS_2"/>
    <property type="match status" value="1"/>
</dbReference>
<feature type="domain" description="PLD phosphodiesterase" evidence="1">
    <location>
        <begin position="314"/>
        <end position="341"/>
    </location>
</feature>
<dbReference type="Pfam" id="PF13091">
    <property type="entry name" value="PLDc_2"/>
    <property type="match status" value="2"/>
</dbReference>
<dbReference type="GO" id="GO:0032049">
    <property type="term" value="P:cardiolipin biosynthetic process"/>
    <property type="evidence" value="ECO:0007669"/>
    <property type="project" value="UniProtKB-ARBA"/>
</dbReference>
<dbReference type="PANTHER" id="PTHR21248:SF7">
    <property type="entry name" value="MINOR CARDIOLIPIN SYNTHASE CLSB"/>
    <property type="match status" value="1"/>
</dbReference>
<sequence length="402" mass="45890">MNLLWTGITILLIILLLIAGALLDIVTGLKVRHPKLPERKAVSGQNRLLYFTQGRELFHDMLREISEAKDHIHLSFFIFEADNVGRQWLDLLKKKAAEGVEVRLLVDFLAAFKLRSKKAELARAGVQLAFSGKVGFPFTVYALNRRNHRKIAVIDGRVGYFGGFNVSRDYLGQTPEKGPWHDNHLKVVGESVAELQRRFLEDWRRSGGSVADRRAFFPKHEKGPSKLVLIATDGKQIETIFAEKLAAARESIIIGSPYFIPSRKLMDVLMDRLEHGVKLTILLPMKRDHALVRPASFHYLQPLIEKGAGLFHFYQGFFHSKAFVVDRKLAYIGTTNFDQRSFFLNDELSGFTDDPVIVRNVLDQLQREIRNFSVEVDAAKVRNRSPIEKLKTICSAWFSFFL</sequence>
<dbReference type="PANTHER" id="PTHR21248">
    <property type="entry name" value="CARDIOLIPIN SYNTHASE"/>
    <property type="match status" value="1"/>
</dbReference>